<protein>
    <submittedName>
        <fullName evidence="4">Cell division septation protein DedD</fullName>
    </submittedName>
</protein>
<evidence type="ECO:0000256" key="2">
    <source>
        <dbReference type="SAM" id="Phobius"/>
    </source>
</evidence>
<proteinExistence type="predicted"/>
<dbReference type="Pfam" id="PF05036">
    <property type="entry name" value="SPOR"/>
    <property type="match status" value="1"/>
</dbReference>
<reference evidence="4 5" key="1">
    <citation type="submission" date="2020-08" db="EMBL/GenBank/DDBJ databases">
        <title>Genomic Encyclopedia of Type Strains, Phase IV (KMG-IV): sequencing the most valuable type-strain genomes for metagenomic binning, comparative biology and taxonomic classification.</title>
        <authorList>
            <person name="Goeker M."/>
        </authorList>
    </citation>
    <scope>NUCLEOTIDE SEQUENCE [LARGE SCALE GENOMIC DNA]</scope>
    <source>
        <strain evidence="4 5">DSM 29348</strain>
    </source>
</reference>
<feature type="domain" description="SPOR" evidence="3">
    <location>
        <begin position="161"/>
        <end position="240"/>
    </location>
</feature>
<evidence type="ECO:0000256" key="1">
    <source>
        <dbReference type="SAM" id="MobiDB-lite"/>
    </source>
</evidence>
<dbReference type="GO" id="GO:0042834">
    <property type="term" value="F:peptidoglycan binding"/>
    <property type="evidence" value="ECO:0007669"/>
    <property type="project" value="InterPro"/>
</dbReference>
<dbReference type="EMBL" id="JACIEB010000002">
    <property type="protein sequence ID" value="MBB3981679.1"/>
    <property type="molecule type" value="Genomic_DNA"/>
</dbReference>
<gene>
    <name evidence="4" type="ORF">GGR44_001326</name>
</gene>
<dbReference type="RefSeq" id="WP_183954697.1">
    <property type="nucleotide sequence ID" value="NZ_JACIEB010000002.1"/>
</dbReference>
<dbReference type="Proteomes" id="UP000552757">
    <property type="component" value="Unassembled WGS sequence"/>
</dbReference>
<evidence type="ECO:0000259" key="3">
    <source>
        <dbReference type="PROSITE" id="PS51724"/>
    </source>
</evidence>
<comment type="caution">
    <text evidence="4">The sequence shown here is derived from an EMBL/GenBank/DDBJ whole genome shotgun (WGS) entry which is preliminary data.</text>
</comment>
<keyword evidence="5" id="KW-1185">Reference proteome</keyword>
<keyword evidence="4" id="KW-0132">Cell division</keyword>
<sequence>MGDYGRGQLDLDDEDRLPWLEPALDDEQEDRVSPLSLLGFILIALVLIGGVVTGIWWLQNRGEGLADQGTLIAAPEGDYKVLANEADARKFQGEGDASFAASEGVTRDGHIDASRMPEAPITQTTPPRERPAPPAATRPAASVTAPVADATGSKPQAPAAKASPAGAMIQLGAYGSESGAKDAWSRLSRRFAYLAPLAMAVEPAEVRGSTVYRLRALSGAQSATLCGKLKVAGENCIVVN</sequence>
<dbReference type="InterPro" id="IPR007730">
    <property type="entry name" value="SPOR-like_dom"/>
</dbReference>
<keyword evidence="2" id="KW-0812">Transmembrane</keyword>
<evidence type="ECO:0000313" key="4">
    <source>
        <dbReference type="EMBL" id="MBB3981679.1"/>
    </source>
</evidence>
<evidence type="ECO:0000313" key="5">
    <source>
        <dbReference type="Proteomes" id="UP000552757"/>
    </source>
</evidence>
<keyword evidence="2" id="KW-1133">Transmembrane helix</keyword>
<dbReference type="AlphaFoldDB" id="A0A7W6GQ40"/>
<keyword evidence="2" id="KW-0472">Membrane</keyword>
<dbReference type="PROSITE" id="PS51724">
    <property type="entry name" value="SPOR"/>
    <property type="match status" value="1"/>
</dbReference>
<feature type="transmembrane region" description="Helical" evidence="2">
    <location>
        <begin position="37"/>
        <end position="58"/>
    </location>
</feature>
<dbReference type="GO" id="GO:0051301">
    <property type="term" value="P:cell division"/>
    <property type="evidence" value="ECO:0007669"/>
    <property type="project" value="UniProtKB-KW"/>
</dbReference>
<name>A0A7W6GQ40_9SPHN</name>
<keyword evidence="4" id="KW-0131">Cell cycle</keyword>
<feature type="region of interest" description="Disordered" evidence="1">
    <location>
        <begin position="94"/>
        <end position="162"/>
    </location>
</feature>
<feature type="compositionally biased region" description="Basic and acidic residues" evidence="1">
    <location>
        <begin position="105"/>
        <end position="115"/>
    </location>
</feature>
<accession>A0A7W6GQ40</accession>
<feature type="compositionally biased region" description="Low complexity" evidence="1">
    <location>
        <begin position="135"/>
        <end position="162"/>
    </location>
</feature>
<organism evidence="4 5">
    <name type="scientific">Sphingobium fontiphilum</name>
    <dbReference type="NCBI Taxonomy" id="944425"/>
    <lineage>
        <taxon>Bacteria</taxon>
        <taxon>Pseudomonadati</taxon>
        <taxon>Pseudomonadota</taxon>
        <taxon>Alphaproteobacteria</taxon>
        <taxon>Sphingomonadales</taxon>
        <taxon>Sphingomonadaceae</taxon>
        <taxon>Sphingobium</taxon>
    </lineage>
</organism>